<dbReference type="PANTHER" id="PTHR47292">
    <property type="entry name" value="TRANSCRIPTION ELONGATION FACTOR (TFIIS) FAMILY PROTEIN-RELATED"/>
    <property type="match status" value="1"/>
</dbReference>
<reference evidence="3" key="1">
    <citation type="journal article" date="2016" name="Nature">
        <title>The genome of the seagrass Zostera marina reveals angiosperm adaptation to the sea.</title>
        <authorList>
            <person name="Olsen J.L."/>
            <person name="Rouze P."/>
            <person name="Verhelst B."/>
            <person name="Lin Y.-C."/>
            <person name="Bayer T."/>
            <person name="Collen J."/>
            <person name="Dattolo E."/>
            <person name="De Paoli E."/>
            <person name="Dittami S."/>
            <person name="Maumus F."/>
            <person name="Michel G."/>
            <person name="Kersting A."/>
            <person name="Lauritano C."/>
            <person name="Lohaus R."/>
            <person name="Toepel M."/>
            <person name="Tonon T."/>
            <person name="Vanneste K."/>
            <person name="Amirebrahimi M."/>
            <person name="Brakel J."/>
            <person name="Bostroem C."/>
            <person name="Chovatia M."/>
            <person name="Grimwood J."/>
            <person name="Jenkins J.W."/>
            <person name="Jueterbock A."/>
            <person name="Mraz A."/>
            <person name="Stam W.T."/>
            <person name="Tice H."/>
            <person name="Bornberg-Bauer E."/>
            <person name="Green P.J."/>
            <person name="Pearson G.A."/>
            <person name="Procaccini G."/>
            <person name="Duarte C.M."/>
            <person name="Schmutz J."/>
            <person name="Reusch T.B.H."/>
            <person name="Van de Peer Y."/>
        </authorList>
    </citation>
    <scope>NUCLEOTIDE SEQUENCE [LARGE SCALE GENOMIC DNA]</scope>
    <source>
        <strain evidence="3">cv. Finnish</strain>
    </source>
</reference>
<feature type="compositionally biased region" description="Low complexity" evidence="1">
    <location>
        <begin position="473"/>
        <end position="488"/>
    </location>
</feature>
<dbReference type="OrthoDB" id="1595674at2759"/>
<organism evidence="2 3">
    <name type="scientific">Zostera marina</name>
    <name type="common">Eelgrass</name>
    <dbReference type="NCBI Taxonomy" id="29655"/>
    <lineage>
        <taxon>Eukaryota</taxon>
        <taxon>Viridiplantae</taxon>
        <taxon>Streptophyta</taxon>
        <taxon>Embryophyta</taxon>
        <taxon>Tracheophyta</taxon>
        <taxon>Spermatophyta</taxon>
        <taxon>Magnoliopsida</taxon>
        <taxon>Liliopsida</taxon>
        <taxon>Zosteraceae</taxon>
        <taxon>Zostera</taxon>
    </lineage>
</organism>
<evidence type="ECO:0000313" key="3">
    <source>
        <dbReference type="Proteomes" id="UP000036987"/>
    </source>
</evidence>
<dbReference type="EMBL" id="LFYR01000785">
    <property type="protein sequence ID" value="KMZ69263.1"/>
    <property type="molecule type" value="Genomic_DNA"/>
</dbReference>
<feature type="region of interest" description="Disordered" evidence="1">
    <location>
        <begin position="436"/>
        <end position="513"/>
    </location>
</feature>
<gene>
    <name evidence="2" type="ORF">ZOSMA_21G01170</name>
</gene>
<evidence type="ECO:0000313" key="2">
    <source>
        <dbReference type="EMBL" id="KMZ69263.1"/>
    </source>
</evidence>
<name>A0A0K9PJN4_ZOSMR</name>
<dbReference type="OMA" id="KCATEPA"/>
<sequence length="909" mass="100282">MKNGITTLARIEELISTIREQKNGLNNHDAVKHWSTIAIHLAATENKDCLNHFVHLGGVIFLSEWLQEAQKESSDASDGSVTSVEECVCLLLDALKKISLSKDKALHSGIDFTVKQLFCHSNKNIIEKAKILLTDWAILDDDGNKCQDSKKCDTSYNDGMECVLGTIEAKTFVASSSKENSGKVNLESEKQVSIHLNDDLRHIMKGTEAFISNENVTKTISLVDVDGKLTENISSLEESSVCPMQGILSTSINVDAMTESSQKTASDGATGMEIEKGNMAVSCISDHKEAFTVSSISPDALISVNNIDSEDLAAKESTEVRNGQYKVRESTENTSQCQQIGETVESGSSGLSKIKKEQKSETLYFDTDHLGITPKENCRPRLKERKKAKSRKPSTKFMAKTGTSVFDDKRSDIALEYEDDALEFAVQVAKEAKREVVDREQCSSSCEGSSDDEIMESESEDSEKDKYDENGQSVSASKSSHANDSSENNSRENSDNGRDKDHVQEVESPKVVSDIQESVGCAVEMKYIFDLNVEPDLNHDNNLLMPVSRVNVHNAASSSAMSTLNFEGDLKATTNHLLETAPDCETMLPNNNKKLKIFSIDLNISEGEDDVHLNQVVEKKLPFLSDMPSRECSVEIISKNPEKLNLDLNSFGDDESLPTPPKAHWRQPEIFDRRHQNEIFGSKTSSFSSRQPVMREIDLNDTLFKSSFNDEKSQDTSKFEDPVITIMGSRMTVERKESKPESISQTQNHQPFLVNRLVSMESVGIRPSMSYSHSPYAGYGQIEFALGPSALSLSPAFYSPDTFPYTADSRHSNAIPQIYGSSPGMQNPLSYRPPFLVSAAGVPPGLNSIGSFQPDFDLNSGPLSLGSGSKEIMAPQTAAGSSLSLKRKEPDCERGEPYPFGYKQMTLWH</sequence>
<dbReference type="SUPFAM" id="SSF47676">
    <property type="entry name" value="Conserved domain common to transcription factors TFIIS, elongin A, CRSP70"/>
    <property type="match status" value="1"/>
</dbReference>
<accession>A0A0K9PJN4</accession>
<dbReference type="AlphaFoldDB" id="A0A0K9PJN4"/>
<dbReference type="Proteomes" id="UP000036987">
    <property type="component" value="Unassembled WGS sequence"/>
</dbReference>
<proteinExistence type="predicted"/>
<evidence type="ECO:0000256" key="1">
    <source>
        <dbReference type="SAM" id="MobiDB-lite"/>
    </source>
</evidence>
<protein>
    <recommendedName>
        <fullName evidence="4">TFIIS N-terminal domain-containing protein</fullName>
    </recommendedName>
</protein>
<dbReference type="Gene3D" id="1.20.930.10">
    <property type="entry name" value="Conserved domain common to transcription factors TFIIS, elongin A, CRSP70"/>
    <property type="match status" value="1"/>
</dbReference>
<comment type="caution">
    <text evidence="2">The sequence shown here is derived from an EMBL/GenBank/DDBJ whole genome shotgun (WGS) entry which is preliminary data.</text>
</comment>
<feature type="compositionally biased region" description="Basic and acidic residues" evidence="1">
    <location>
        <begin position="489"/>
        <end position="508"/>
    </location>
</feature>
<evidence type="ECO:0008006" key="4">
    <source>
        <dbReference type="Google" id="ProtNLM"/>
    </source>
</evidence>
<keyword evidence="3" id="KW-1185">Reference proteome</keyword>
<dbReference type="PANTHER" id="PTHR47292:SF1">
    <property type="entry name" value="TRANSCRIPTION ELONGATION FACTOR (TFIIS) FAMILY PROTEIN"/>
    <property type="match status" value="1"/>
</dbReference>
<feature type="compositionally biased region" description="Acidic residues" evidence="1">
    <location>
        <begin position="449"/>
        <end position="462"/>
    </location>
</feature>
<dbReference type="InterPro" id="IPR035441">
    <property type="entry name" value="TFIIS/LEDGF_dom_sf"/>
</dbReference>